<dbReference type="PANTHER" id="PTHR23063">
    <property type="entry name" value="PHOSPHOLIPID ACYLTRANSFERASE"/>
    <property type="match status" value="1"/>
</dbReference>
<dbReference type="GO" id="GO:0005783">
    <property type="term" value="C:endoplasmic reticulum"/>
    <property type="evidence" value="ECO:0007669"/>
    <property type="project" value="TreeGrafter"/>
</dbReference>
<evidence type="ECO:0000256" key="13">
    <source>
        <dbReference type="SAM" id="MobiDB-lite"/>
    </source>
</evidence>
<dbReference type="Gramene" id="QL01p055640:mrna">
    <property type="protein sequence ID" value="QL01p055640:mrna"/>
    <property type="gene ID" value="QL01p055640"/>
</dbReference>
<keyword evidence="7" id="KW-1133">Transmembrane helix</keyword>
<dbReference type="InterPro" id="IPR002123">
    <property type="entry name" value="Plipid/glycerol_acylTrfase"/>
</dbReference>
<dbReference type="AlphaFoldDB" id="A0A7N2KR38"/>
<dbReference type="InterPro" id="IPR045252">
    <property type="entry name" value="LPCAT1-like"/>
</dbReference>
<reference evidence="15" key="2">
    <citation type="submission" date="2021-01" db="UniProtKB">
        <authorList>
            <consortium name="EnsemblPlants"/>
        </authorList>
    </citation>
    <scope>IDENTIFICATION</scope>
</reference>
<feature type="compositionally biased region" description="Pro residues" evidence="13">
    <location>
        <begin position="14"/>
        <end position="29"/>
    </location>
</feature>
<evidence type="ECO:0000313" key="15">
    <source>
        <dbReference type="EnsemblPlants" id="QL01p055640:mrna"/>
    </source>
</evidence>
<evidence type="ECO:0000256" key="5">
    <source>
        <dbReference type="ARBA" id="ARBA00022679"/>
    </source>
</evidence>
<dbReference type="FunCoup" id="A0A7N2KR38">
    <property type="interactions" value="534"/>
</dbReference>
<evidence type="ECO:0000259" key="14">
    <source>
        <dbReference type="SMART" id="SM00563"/>
    </source>
</evidence>
<evidence type="ECO:0000313" key="16">
    <source>
        <dbReference type="Proteomes" id="UP000594261"/>
    </source>
</evidence>
<keyword evidence="4" id="KW-0444">Lipid biosynthesis</keyword>
<keyword evidence="6" id="KW-0812">Transmembrane</keyword>
<comment type="pathway">
    <text evidence="2">Lipid metabolism.</text>
</comment>
<keyword evidence="10" id="KW-0594">Phospholipid biosynthesis</keyword>
<accession>A0A7N2KR38</accession>
<comment type="subcellular location">
    <subcellularLocation>
        <location evidence="1">Membrane</location>
    </subcellularLocation>
</comment>
<dbReference type="EnsemblPlants" id="QL01p055640:mrna">
    <property type="protein sequence ID" value="QL01p055640:mrna"/>
    <property type="gene ID" value="QL01p055640"/>
</dbReference>
<evidence type="ECO:0000256" key="1">
    <source>
        <dbReference type="ARBA" id="ARBA00004370"/>
    </source>
</evidence>
<keyword evidence="16" id="KW-1185">Reference proteome</keyword>
<dbReference type="GO" id="GO:0008654">
    <property type="term" value="P:phospholipid biosynthetic process"/>
    <property type="evidence" value="ECO:0007669"/>
    <property type="project" value="UniProtKB-KW"/>
</dbReference>
<dbReference type="EMBL" id="LRBV02000001">
    <property type="status" value="NOT_ANNOTATED_CDS"/>
    <property type="molecule type" value="Genomic_DNA"/>
</dbReference>
<evidence type="ECO:0000256" key="3">
    <source>
        <dbReference type="ARBA" id="ARBA00008655"/>
    </source>
</evidence>
<evidence type="ECO:0000256" key="8">
    <source>
        <dbReference type="ARBA" id="ARBA00023098"/>
    </source>
</evidence>
<dbReference type="CDD" id="cd07991">
    <property type="entry name" value="LPLAT_LPCAT1-like"/>
    <property type="match status" value="1"/>
</dbReference>
<keyword evidence="11" id="KW-1208">Phospholipid metabolism</keyword>
<evidence type="ECO:0000256" key="6">
    <source>
        <dbReference type="ARBA" id="ARBA00022692"/>
    </source>
</evidence>
<dbReference type="PANTHER" id="PTHR23063:SF54">
    <property type="entry name" value="LYSOPHOSPHOLIPID ACYLTRANSFERASE LPEAT1"/>
    <property type="match status" value="1"/>
</dbReference>
<organism evidence="15 16">
    <name type="scientific">Quercus lobata</name>
    <name type="common">Valley oak</name>
    <dbReference type="NCBI Taxonomy" id="97700"/>
    <lineage>
        <taxon>Eukaryota</taxon>
        <taxon>Viridiplantae</taxon>
        <taxon>Streptophyta</taxon>
        <taxon>Embryophyta</taxon>
        <taxon>Tracheophyta</taxon>
        <taxon>Spermatophyta</taxon>
        <taxon>Magnoliopsida</taxon>
        <taxon>eudicotyledons</taxon>
        <taxon>Gunneridae</taxon>
        <taxon>Pentapetalae</taxon>
        <taxon>rosids</taxon>
        <taxon>fabids</taxon>
        <taxon>Fagales</taxon>
        <taxon>Fagaceae</taxon>
        <taxon>Quercus</taxon>
    </lineage>
</organism>
<dbReference type="SUPFAM" id="SSF69593">
    <property type="entry name" value="Glycerol-3-phosphate (1)-acyltransferase"/>
    <property type="match status" value="1"/>
</dbReference>
<protein>
    <recommendedName>
        <fullName evidence="14">Phospholipid/glycerol acyltransferase domain-containing protein</fullName>
    </recommendedName>
</protein>
<sequence>METELKDLKSQPSQQPPPQPQPPPPPPLQPTVTNDDVPLLKNSETHHSHNSNINISGDNLDELEKKFAAYVRHDVYGRMGRGELPLGEKFLLGIALVTLVPVRVVLATTLLVLYYLICRICTLFSAPNREEEEEEDGQEDYAHMGGWRRTVIVQCGRSLSRAMLFVFGFYWIKETNRIPDSTAQGKEESEEPERPGAIISNHVSYIDILYHMHSSFPSFVAKRSVGKLPLVGLISKCLGCVYVQRESKSSDFKGVSGVVTERVREAYQNKSAPMMMLFPEGTTTNGDYLLPFKTGAFLSTVPVRPVILRYPYRRFSPAWDSISGVRHVIYLLCQFVNHLEVVRLPIYCPSQQEKDDPKLYASNVRRLMASEITKLGNFEKNQILFPPTSNTRILFSKLETNGKIEHGREEIMYSRRITAIDSIKKYYGKIAKFTIRPQEESTYET</sequence>
<dbReference type="SMART" id="SM00563">
    <property type="entry name" value="PlsC"/>
    <property type="match status" value="1"/>
</dbReference>
<feature type="domain" description="Phospholipid/glycerol acyltransferase" evidence="14">
    <location>
        <begin position="196"/>
        <end position="311"/>
    </location>
</feature>
<dbReference type="GO" id="GO:0016020">
    <property type="term" value="C:membrane"/>
    <property type="evidence" value="ECO:0007669"/>
    <property type="project" value="UniProtKB-SubCell"/>
</dbReference>
<dbReference type="GO" id="GO:0008374">
    <property type="term" value="F:O-acyltransferase activity"/>
    <property type="evidence" value="ECO:0007669"/>
    <property type="project" value="InterPro"/>
</dbReference>
<dbReference type="Pfam" id="PF01553">
    <property type="entry name" value="Acyltransferase"/>
    <property type="match status" value="1"/>
</dbReference>
<name>A0A7N2KR38_QUELO</name>
<dbReference type="OMA" id="HACHITY"/>
<comment type="similarity">
    <text evidence="3">Belongs to the 1-acyl-sn-glycerol-3-phosphate acyltransferase family.</text>
</comment>
<keyword evidence="12" id="KW-0012">Acyltransferase</keyword>
<evidence type="ECO:0000256" key="7">
    <source>
        <dbReference type="ARBA" id="ARBA00022989"/>
    </source>
</evidence>
<evidence type="ECO:0000256" key="12">
    <source>
        <dbReference type="ARBA" id="ARBA00023315"/>
    </source>
</evidence>
<keyword evidence="9" id="KW-0472">Membrane</keyword>
<evidence type="ECO:0000256" key="9">
    <source>
        <dbReference type="ARBA" id="ARBA00023136"/>
    </source>
</evidence>
<evidence type="ECO:0000256" key="11">
    <source>
        <dbReference type="ARBA" id="ARBA00023264"/>
    </source>
</evidence>
<dbReference type="InParanoid" id="A0A7N2KR38"/>
<keyword evidence="5" id="KW-0808">Transferase</keyword>
<keyword evidence="8" id="KW-0443">Lipid metabolism</keyword>
<feature type="region of interest" description="Disordered" evidence="13">
    <location>
        <begin position="1"/>
        <end position="56"/>
    </location>
</feature>
<evidence type="ECO:0000256" key="2">
    <source>
        <dbReference type="ARBA" id="ARBA00005189"/>
    </source>
</evidence>
<evidence type="ECO:0000256" key="4">
    <source>
        <dbReference type="ARBA" id="ARBA00022516"/>
    </source>
</evidence>
<evidence type="ECO:0000256" key="10">
    <source>
        <dbReference type="ARBA" id="ARBA00023209"/>
    </source>
</evidence>
<proteinExistence type="inferred from homology"/>
<dbReference type="GO" id="GO:0071618">
    <property type="term" value="F:lysophosphatidylethanolamine acyltransferase activity"/>
    <property type="evidence" value="ECO:0007669"/>
    <property type="project" value="TreeGrafter"/>
</dbReference>
<dbReference type="Proteomes" id="UP000594261">
    <property type="component" value="Chromosome 1"/>
</dbReference>
<reference evidence="15 16" key="1">
    <citation type="journal article" date="2016" name="G3 (Bethesda)">
        <title>First Draft Assembly and Annotation of the Genome of a California Endemic Oak Quercus lobata Nee (Fagaceae).</title>
        <authorList>
            <person name="Sork V.L."/>
            <person name="Fitz-Gibbon S.T."/>
            <person name="Puiu D."/>
            <person name="Crepeau M."/>
            <person name="Gugger P.F."/>
            <person name="Sherman R."/>
            <person name="Stevens K."/>
            <person name="Langley C.H."/>
            <person name="Pellegrini M."/>
            <person name="Salzberg S.L."/>
        </authorList>
    </citation>
    <scope>NUCLEOTIDE SEQUENCE [LARGE SCALE GENOMIC DNA]</scope>
    <source>
        <strain evidence="15 16">cv. SW786</strain>
    </source>
</reference>